<reference evidence="1" key="1">
    <citation type="submission" date="2019-10" db="EMBL/GenBank/DDBJ databases">
        <authorList>
            <consortium name="DOE Joint Genome Institute"/>
            <person name="Kuo A."/>
            <person name="Miyauchi S."/>
            <person name="Kiss E."/>
            <person name="Drula E."/>
            <person name="Kohler A."/>
            <person name="Sanchez-Garcia M."/>
            <person name="Andreopoulos B."/>
            <person name="Barry K.W."/>
            <person name="Bonito G."/>
            <person name="Buee M."/>
            <person name="Carver A."/>
            <person name="Chen C."/>
            <person name="Cichocki N."/>
            <person name="Clum A."/>
            <person name="Culley D."/>
            <person name="Crous P.W."/>
            <person name="Fauchery L."/>
            <person name="Girlanda M."/>
            <person name="Hayes R."/>
            <person name="Keri Z."/>
            <person name="Labutti K."/>
            <person name="Lipzen A."/>
            <person name="Lombard V."/>
            <person name="Magnuson J."/>
            <person name="Maillard F."/>
            <person name="Morin E."/>
            <person name="Murat C."/>
            <person name="Nolan M."/>
            <person name="Ohm R."/>
            <person name="Pangilinan J."/>
            <person name="Pereira M."/>
            <person name="Perotto S."/>
            <person name="Peter M."/>
            <person name="Riley R."/>
            <person name="Sitrit Y."/>
            <person name="Stielow B."/>
            <person name="Szollosi G."/>
            <person name="Zifcakova L."/>
            <person name="Stursova M."/>
            <person name="Spatafora J.W."/>
            <person name="Tedersoo L."/>
            <person name="Vaario L.-M."/>
            <person name="Yamada A."/>
            <person name="Yan M."/>
            <person name="Wang P."/>
            <person name="Xu J."/>
            <person name="Bruns T."/>
            <person name="Baldrian P."/>
            <person name="Vilgalys R."/>
            <person name="Henrissat B."/>
            <person name="Grigoriev I.V."/>
            <person name="Hibbett D."/>
            <person name="Nagy L.G."/>
            <person name="Martin F.M."/>
        </authorList>
    </citation>
    <scope>NUCLEOTIDE SEQUENCE</scope>
    <source>
        <strain evidence="1">P2</strain>
    </source>
</reference>
<evidence type="ECO:0000313" key="2">
    <source>
        <dbReference type="Proteomes" id="UP000886501"/>
    </source>
</evidence>
<proteinExistence type="predicted"/>
<evidence type="ECO:0000313" key="1">
    <source>
        <dbReference type="EMBL" id="KAF9643316.1"/>
    </source>
</evidence>
<sequence>MSGLRSSWYYPCFPSALYTDSIWVATMSSFKSNVVWGAAAPMGSDLTLTDLLTIGLVDWEGANFEAEHPLDSMRFAATVAPRLLTCLEVIEGQVTAHTNALQLQASGLDASLNVRVDDHRTLLAKNSALEHEVEELKHKVNQLDGEFGVLLACVKALEWVTPSEYLSVEDLLRLGTGEVQEMEVEVASKMGLQLDFGPLVDRPDPVDILEPLFPHLF</sequence>
<reference evidence="1" key="2">
    <citation type="journal article" date="2020" name="Nat. Commun.">
        <title>Large-scale genome sequencing of mycorrhizal fungi provides insights into the early evolution of symbiotic traits.</title>
        <authorList>
            <person name="Miyauchi S."/>
            <person name="Kiss E."/>
            <person name="Kuo A."/>
            <person name="Drula E."/>
            <person name="Kohler A."/>
            <person name="Sanchez-Garcia M."/>
            <person name="Morin E."/>
            <person name="Andreopoulos B."/>
            <person name="Barry K.W."/>
            <person name="Bonito G."/>
            <person name="Buee M."/>
            <person name="Carver A."/>
            <person name="Chen C."/>
            <person name="Cichocki N."/>
            <person name="Clum A."/>
            <person name="Culley D."/>
            <person name="Crous P.W."/>
            <person name="Fauchery L."/>
            <person name="Girlanda M."/>
            <person name="Hayes R.D."/>
            <person name="Keri Z."/>
            <person name="LaButti K."/>
            <person name="Lipzen A."/>
            <person name="Lombard V."/>
            <person name="Magnuson J."/>
            <person name="Maillard F."/>
            <person name="Murat C."/>
            <person name="Nolan M."/>
            <person name="Ohm R.A."/>
            <person name="Pangilinan J."/>
            <person name="Pereira M.F."/>
            <person name="Perotto S."/>
            <person name="Peter M."/>
            <person name="Pfister S."/>
            <person name="Riley R."/>
            <person name="Sitrit Y."/>
            <person name="Stielow J.B."/>
            <person name="Szollosi G."/>
            <person name="Zifcakova L."/>
            <person name="Stursova M."/>
            <person name="Spatafora J.W."/>
            <person name="Tedersoo L."/>
            <person name="Vaario L.M."/>
            <person name="Yamada A."/>
            <person name="Yan M."/>
            <person name="Wang P."/>
            <person name="Xu J."/>
            <person name="Bruns T."/>
            <person name="Baldrian P."/>
            <person name="Vilgalys R."/>
            <person name="Dunand C."/>
            <person name="Henrissat B."/>
            <person name="Grigoriev I.V."/>
            <person name="Hibbett D."/>
            <person name="Nagy L.G."/>
            <person name="Martin F.M."/>
        </authorList>
    </citation>
    <scope>NUCLEOTIDE SEQUENCE</scope>
    <source>
        <strain evidence="1">P2</strain>
    </source>
</reference>
<dbReference type="Proteomes" id="UP000886501">
    <property type="component" value="Unassembled WGS sequence"/>
</dbReference>
<comment type="caution">
    <text evidence="1">The sequence shown here is derived from an EMBL/GenBank/DDBJ whole genome shotgun (WGS) entry which is preliminary data.</text>
</comment>
<accession>A0ACB6Z116</accession>
<protein>
    <submittedName>
        <fullName evidence="1">Uncharacterized protein</fullName>
    </submittedName>
</protein>
<organism evidence="1 2">
    <name type="scientific">Thelephora ganbajun</name>
    <name type="common">Ganba fungus</name>
    <dbReference type="NCBI Taxonomy" id="370292"/>
    <lineage>
        <taxon>Eukaryota</taxon>
        <taxon>Fungi</taxon>
        <taxon>Dikarya</taxon>
        <taxon>Basidiomycota</taxon>
        <taxon>Agaricomycotina</taxon>
        <taxon>Agaricomycetes</taxon>
        <taxon>Thelephorales</taxon>
        <taxon>Thelephoraceae</taxon>
        <taxon>Thelephora</taxon>
    </lineage>
</organism>
<gene>
    <name evidence="1" type="ORF">BDM02DRAFT_3132512</name>
</gene>
<dbReference type="EMBL" id="MU118244">
    <property type="protein sequence ID" value="KAF9643316.1"/>
    <property type="molecule type" value="Genomic_DNA"/>
</dbReference>
<name>A0ACB6Z116_THEGA</name>
<keyword evidence="2" id="KW-1185">Reference proteome</keyword>